<dbReference type="Proteomes" id="UP000663829">
    <property type="component" value="Unassembled WGS sequence"/>
</dbReference>
<dbReference type="Gene3D" id="1.20.1280.50">
    <property type="match status" value="1"/>
</dbReference>
<evidence type="ECO:0000259" key="1">
    <source>
        <dbReference type="PROSITE" id="PS50181"/>
    </source>
</evidence>
<reference evidence="2" key="1">
    <citation type="submission" date="2021-02" db="EMBL/GenBank/DDBJ databases">
        <authorList>
            <person name="Nowell W R."/>
        </authorList>
    </citation>
    <scope>NUCLEOTIDE SEQUENCE</scope>
</reference>
<dbReference type="OrthoDB" id="722566at2759"/>
<dbReference type="Pfam" id="PF00646">
    <property type="entry name" value="F-box"/>
    <property type="match status" value="1"/>
</dbReference>
<dbReference type="PANTHER" id="PTHR31960:SF26">
    <property type="entry name" value="F-BOX DOMAIN CONTAINING PROTEIN"/>
    <property type="match status" value="1"/>
</dbReference>
<name>A0A813PUV0_9BILA</name>
<dbReference type="PROSITE" id="PS50181">
    <property type="entry name" value="FBOX"/>
    <property type="match status" value="1"/>
</dbReference>
<evidence type="ECO:0000313" key="6">
    <source>
        <dbReference type="Proteomes" id="UP000663829"/>
    </source>
</evidence>
<dbReference type="Proteomes" id="UP000682733">
    <property type="component" value="Unassembled WGS sequence"/>
</dbReference>
<evidence type="ECO:0000313" key="4">
    <source>
        <dbReference type="EMBL" id="CAF3541899.1"/>
    </source>
</evidence>
<dbReference type="Proteomes" id="UP000681722">
    <property type="component" value="Unassembled WGS sequence"/>
</dbReference>
<organism evidence="2 6">
    <name type="scientific">Didymodactylos carnosus</name>
    <dbReference type="NCBI Taxonomy" id="1234261"/>
    <lineage>
        <taxon>Eukaryota</taxon>
        <taxon>Metazoa</taxon>
        <taxon>Spiralia</taxon>
        <taxon>Gnathifera</taxon>
        <taxon>Rotifera</taxon>
        <taxon>Eurotatoria</taxon>
        <taxon>Bdelloidea</taxon>
        <taxon>Philodinida</taxon>
        <taxon>Philodinidae</taxon>
        <taxon>Didymodactylos</taxon>
    </lineage>
</organism>
<protein>
    <recommendedName>
        <fullName evidence="1">F-box domain-containing protein</fullName>
    </recommendedName>
</protein>
<dbReference type="SUPFAM" id="SSF81383">
    <property type="entry name" value="F-box domain"/>
    <property type="match status" value="1"/>
</dbReference>
<proteinExistence type="predicted"/>
<comment type="caution">
    <text evidence="2">The sequence shown here is derived from an EMBL/GenBank/DDBJ whole genome shotgun (WGS) entry which is preliminary data.</text>
</comment>
<dbReference type="InterPro" id="IPR001810">
    <property type="entry name" value="F-box_dom"/>
</dbReference>
<dbReference type="InterPro" id="IPR025886">
    <property type="entry name" value="PP2-like"/>
</dbReference>
<evidence type="ECO:0000313" key="3">
    <source>
        <dbReference type="EMBL" id="CAF1095282.1"/>
    </source>
</evidence>
<evidence type="ECO:0000313" key="5">
    <source>
        <dbReference type="EMBL" id="CAF3856688.1"/>
    </source>
</evidence>
<dbReference type="Pfam" id="PF14299">
    <property type="entry name" value="PP2"/>
    <property type="match status" value="1"/>
</dbReference>
<dbReference type="AlphaFoldDB" id="A0A813PUV0"/>
<evidence type="ECO:0000313" key="2">
    <source>
        <dbReference type="EMBL" id="CAF0761029.1"/>
    </source>
</evidence>
<sequence length="342" mass="39657">MSLSISGAFSTETVGATTESYLYDPDKGCLLLDLPPELFYLVSEHLNYHDIINLSKTCSRLYEYINSDVFWTRLIYCQFHSSIAKLYTSDIFNDKRNQDVINRRNEIRQPDFISKKGNEDKLDQAAITCCTHYNETAVLNNGTSMYISQDQFRHDVKYYQYKTQYLTDNNRKNTPLMKLIYFYLIDRKRLAAINMGVVHLNNNYLIGIKTSDSLNGHVVQLNTVCWLDISGEMENILPGKYELIWRMKLSSNCYIPGITEFIAVPQHGSLICCKWSEENFREKKIEYGSQWFTTEMGTTNIYEPSTVLIAVRNLVNPYWKNGVSWDCVELKLVPLKNSSLSM</sequence>
<dbReference type="EMBL" id="CAJNOQ010000128">
    <property type="protein sequence ID" value="CAF0761029.1"/>
    <property type="molecule type" value="Genomic_DNA"/>
</dbReference>
<accession>A0A813PUV0</accession>
<dbReference type="EMBL" id="CAJOBA010009670">
    <property type="protein sequence ID" value="CAF3856688.1"/>
    <property type="molecule type" value="Genomic_DNA"/>
</dbReference>
<gene>
    <name evidence="2" type="ORF">GPM918_LOCUS1385</name>
    <name evidence="3" type="ORF">OVA965_LOCUS19020</name>
    <name evidence="4" type="ORF">SRO942_LOCUS1385</name>
    <name evidence="5" type="ORF">TMI583_LOCUS19030</name>
</gene>
<dbReference type="PANTHER" id="PTHR31960">
    <property type="entry name" value="F-BOX PROTEIN PP2-A15"/>
    <property type="match status" value="1"/>
</dbReference>
<dbReference type="InterPro" id="IPR036047">
    <property type="entry name" value="F-box-like_dom_sf"/>
</dbReference>
<dbReference type="EMBL" id="CAJOBC010000128">
    <property type="protein sequence ID" value="CAF3541899.1"/>
    <property type="molecule type" value="Genomic_DNA"/>
</dbReference>
<dbReference type="SMART" id="SM00256">
    <property type="entry name" value="FBOX"/>
    <property type="match status" value="1"/>
</dbReference>
<dbReference type="Proteomes" id="UP000677228">
    <property type="component" value="Unassembled WGS sequence"/>
</dbReference>
<dbReference type="EMBL" id="CAJNOK010009654">
    <property type="protein sequence ID" value="CAF1095282.1"/>
    <property type="molecule type" value="Genomic_DNA"/>
</dbReference>
<keyword evidence="6" id="KW-1185">Reference proteome</keyword>
<feature type="domain" description="F-box" evidence="1">
    <location>
        <begin position="28"/>
        <end position="74"/>
    </location>
</feature>